<dbReference type="GeneID" id="35295755"/>
<evidence type="ECO:0000313" key="1">
    <source>
        <dbReference type="EMBL" id="ARQ07285.1"/>
    </source>
</evidence>
<name>A0A1W7ACE7_9STAP</name>
<reference evidence="1 2" key="1">
    <citation type="journal article" date="2017" name="Int. J. Syst. Evol. Microbiol.">
        <title>Macrococcus canis sp. nov., a skin bacterium associated with infections in dogs.</title>
        <authorList>
            <person name="Gobeli Brawand S."/>
            <person name="Cotting K."/>
            <person name="Gomez-Sanz E."/>
            <person name="Collaud A."/>
            <person name="Thomann A."/>
            <person name="Brodard I."/>
            <person name="Rodriguez-Campos S."/>
            <person name="Strauss C."/>
            <person name="Perreten V."/>
        </authorList>
    </citation>
    <scope>NUCLEOTIDE SEQUENCE [LARGE SCALE GENOMIC DNA]</scope>
    <source>
        <strain evidence="1 2">KM45013</strain>
    </source>
</reference>
<dbReference type="InterPro" id="IPR024410">
    <property type="entry name" value="Phage_TAC_12"/>
</dbReference>
<keyword evidence="2" id="KW-1185">Reference proteome</keyword>
<accession>A0A1W7ACE7</accession>
<dbReference type="Pfam" id="PF12363">
    <property type="entry name" value="Phage_TAC_12"/>
    <property type="match status" value="1"/>
</dbReference>
<sequence length="160" mass="18598">MSNQITINNHIYQAKGSVAFSRTAKQYAGKTEHKGKEVESDGVVSIFMGLMQQDVEKLIQFWHCATSHEKNNKLTFDEIEEFFMDEIEKGVDMLEYFKSALEVLNEGGYFKGKMRTYWFMMNTSAKAKSKEEKEESLAQVEMFKNLYQEITGKTPYEIIK</sequence>
<proteinExistence type="predicted"/>
<dbReference type="Proteomes" id="UP000194154">
    <property type="component" value="Chromosome"/>
</dbReference>
<dbReference type="OrthoDB" id="2417900at2"/>
<dbReference type="STRING" id="1855823.MCCS_16480"/>
<gene>
    <name evidence="1" type="ORF">MCCS_16480</name>
</gene>
<dbReference type="RefSeq" id="WP_086042854.1">
    <property type="nucleotide sequence ID" value="NZ_CBCRZA010000015.1"/>
</dbReference>
<organism evidence="1 2">
    <name type="scientific">Macrococcoides canis</name>
    <dbReference type="NCBI Taxonomy" id="1855823"/>
    <lineage>
        <taxon>Bacteria</taxon>
        <taxon>Bacillati</taxon>
        <taxon>Bacillota</taxon>
        <taxon>Bacilli</taxon>
        <taxon>Bacillales</taxon>
        <taxon>Staphylococcaceae</taxon>
        <taxon>Macrococcoides</taxon>
    </lineage>
</organism>
<dbReference type="KEGG" id="mcak:MCCS_16480"/>
<protein>
    <submittedName>
        <fullName evidence="1">Phage protein</fullName>
    </submittedName>
</protein>
<dbReference type="AlphaFoldDB" id="A0A1W7ACE7"/>
<dbReference type="EMBL" id="CP021059">
    <property type="protein sequence ID" value="ARQ07285.1"/>
    <property type="molecule type" value="Genomic_DNA"/>
</dbReference>
<evidence type="ECO:0000313" key="2">
    <source>
        <dbReference type="Proteomes" id="UP000194154"/>
    </source>
</evidence>